<feature type="chain" id="PRO_5042103293" evidence="7">
    <location>
        <begin position="17"/>
        <end position="211"/>
    </location>
</feature>
<keyword evidence="7" id="KW-0732">Signal</keyword>
<organism evidence="8 9">
    <name type="scientific">Quillaja saponaria</name>
    <name type="common">Soap bark tree</name>
    <dbReference type="NCBI Taxonomy" id="32244"/>
    <lineage>
        <taxon>Eukaryota</taxon>
        <taxon>Viridiplantae</taxon>
        <taxon>Streptophyta</taxon>
        <taxon>Embryophyta</taxon>
        <taxon>Tracheophyta</taxon>
        <taxon>Spermatophyta</taxon>
        <taxon>Magnoliopsida</taxon>
        <taxon>eudicotyledons</taxon>
        <taxon>Gunneridae</taxon>
        <taxon>Pentapetalae</taxon>
        <taxon>rosids</taxon>
        <taxon>fabids</taxon>
        <taxon>Fabales</taxon>
        <taxon>Quillajaceae</taxon>
        <taxon>Quillaja</taxon>
    </lineage>
</organism>
<keyword evidence="3" id="KW-1133">Transmembrane helix</keyword>
<dbReference type="GO" id="GO:0031985">
    <property type="term" value="C:Golgi cisterna"/>
    <property type="evidence" value="ECO:0007669"/>
    <property type="project" value="TreeGrafter"/>
</dbReference>
<feature type="signal peptide" evidence="7">
    <location>
        <begin position="1"/>
        <end position="16"/>
    </location>
</feature>
<evidence type="ECO:0000313" key="8">
    <source>
        <dbReference type="EMBL" id="KAJ7975219.1"/>
    </source>
</evidence>
<keyword evidence="6" id="KW-0472">Membrane</keyword>
<name>A0AAD7VGW4_QUISA</name>
<dbReference type="Pfam" id="PF09787">
    <property type="entry name" value="Golgin_A5"/>
    <property type="match status" value="1"/>
</dbReference>
<evidence type="ECO:0000256" key="5">
    <source>
        <dbReference type="ARBA" id="ARBA00023054"/>
    </source>
</evidence>
<evidence type="ECO:0000256" key="3">
    <source>
        <dbReference type="ARBA" id="ARBA00022989"/>
    </source>
</evidence>
<evidence type="ECO:0000256" key="7">
    <source>
        <dbReference type="SAM" id="SignalP"/>
    </source>
</evidence>
<reference evidence="8" key="1">
    <citation type="journal article" date="2023" name="Science">
        <title>Elucidation of the pathway for biosynthesis of saponin adjuvants from the soapbark tree.</title>
        <authorList>
            <person name="Reed J."/>
            <person name="Orme A."/>
            <person name="El-Demerdash A."/>
            <person name="Owen C."/>
            <person name="Martin L.B.B."/>
            <person name="Misra R.C."/>
            <person name="Kikuchi S."/>
            <person name="Rejzek M."/>
            <person name="Martin A.C."/>
            <person name="Harkess A."/>
            <person name="Leebens-Mack J."/>
            <person name="Louveau T."/>
            <person name="Stephenson M.J."/>
            <person name="Osbourn A."/>
        </authorList>
    </citation>
    <scope>NUCLEOTIDE SEQUENCE</scope>
    <source>
        <strain evidence="8">S10</strain>
    </source>
</reference>
<dbReference type="GO" id="GO:0000139">
    <property type="term" value="C:Golgi membrane"/>
    <property type="evidence" value="ECO:0007669"/>
    <property type="project" value="UniProtKB-SubCell"/>
</dbReference>
<evidence type="ECO:0000256" key="2">
    <source>
        <dbReference type="ARBA" id="ARBA00022692"/>
    </source>
</evidence>
<gene>
    <name evidence="8" type="ORF">O6P43_005173</name>
</gene>
<protein>
    <submittedName>
        <fullName evidence="8">Golgin candidate 2</fullName>
    </submittedName>
</protein>
<dbReference type="PANTHER" id="PTHR13815">
    <property type="entry name" value="GOLGIN-84"/>
    <property type="match status" value="1"/>
</dbReference>
<dbReference type="GO" id="GO:0000301">
    <property type="term" value="P:retrograde transport, vesicle recycling within Golgi"/>
    <property type="evidence" value="ECO:0007669"/>
    <property type="project" value="TreeGrafter"/>
</dbReference>
<dbReference type="GO" id="GO:0007030">
    <property type="term" value="P:Golgi organization"/>
    <property type="evidence" value="ECO:0007669"/>
    <property type="project" value="InterPro"/>
</dbReference>
<dbReference type="EMBL" id="JARAOO010000003">
    <property type="protein sequence ID" value="KAJ7975219.1"/>
    <property type="molecule type" value="Genomic_DNA"/>
</dbReference>
<dbReference type="PANTHER" id="PTHR13815:SF5">
    <property type="entry name" value="GOLGIN CANDIDATE 2"/>
    <property type="match status" value="1"/>
</dbReference>
<comment type="subcellular location">
    <subcellularLocation>
        <location evidence="1">Golgi apparatus membrane</location>
    </subcellularLocation>
</comment>
<dbReference type="InterPro" id="IPR019177">
    <property type="entry name" value="Golgin_subfamily_A_member_5"/>
</dbReference>
<evidence type="ECO:0000256" key="6">
    <source>
        <dbReference type="ARBA" id="ARBA00023136"/>
    </source>
</evidence>
<dbReference type="Proteomes" id="UP001163823">
    <property type="component" value="Chromosome 3"/>
</dbReference>
<comment type="caution">
    <text evidence="8">The sequence shown here is derived from an EMBL/GenBank/DDBJ whole genome shotgun (WGS) entry which is preliminary data.</text>
</comment>
<accession>A0AAD7VGW4</accession>
<sequence>MLTFSFLSVFIVELGGRTSNSHQRVLPKGEVRKLEADIEITRKEVEDPIEVEVELKQRFGQMTDHLIQKQAQVESLSSEKASLLFRIEAASRMVDENMSASDTADLASASSKGLESGTWGLSNSKLKPLLKDRIHSGRKHLGSLFQQLDSIFSAGAVFLKRNPMAKLWSLVYLICLRFWVVYILMSGSQASNEARSGALVSLQNINNTSGL</sequence>
<keyword evidence="2" id="KW-0812">Transmembrane</keyword>
<evidence type="ECO:0000256" key="4">
    <source>
        <dbReference type="ARBA" id="ARBA00023034"/>
    </source>
</evidence>
<evidence type="ECO:0000313" key="9">
    <source>
        <dbReference type="Proteomes" id="UP001163823"/>
    </source>
</evidence>
<keyword evidence="5" id="KW-0175">Coiled coil</keyword>
<evidence type="ECO:0000256" key="1">
    <source>
        <dbReference type="ARBA" id="ARBA00004394"/>
    </source>
</evidence>
<proteinExistence type="predicted"/>
<keyword evidence="4" id="KW-0333">Golgi apparatus</keyword>
<dbReference type="AlphaFoldDB" id="A0AAD7VGW4"/>
<keyword evidence="9" id="KW-1185">Reference proteome</keyword>